<dbReference type="GO" id="GO:0005524">
    <property type="term" value="F:ATP binding"/>
    <property type="evidence" value="ECO:0007669"/>
    <property type="project" value="UniProtKB-KW"/>
</dbReference>
<evidence type="ECO:0000256" key="2">
    <source>
        <dbReference type="ARBA" id="ARBA00022448"/>
    </source>
</evidence>
<protein>
    <submittedName>
        <fullName evidence="7">ABC transporter related protein</fullName>
    </submittedName>
</protein>
<dbReference type="InterPro" id="IPR003593">
    <property type="entry name" value="AAA+_ATPase"/>
</dbReference>
<dbReference type="PROSITE" id="PS00211">
    <property type="entry name" value="ABC_TRANSPORTER_1"/>
    <property type="match status" value="1"/>
</dbReference>
<dbReference type="InterPro" id="IPR003439">
    <property type="entry name" value="ABC_transporter-like_ATP-bd"/>
</dbReference>
<name>E6SH03_THEM7</name>
<reference evidence="8" key="2">
    <citation type="journal article" date="2010" name="Stand. Genomic Sci.">
        <title>Complete genome sequence of Thermaerobacter marianensis type strain (7p75aT).</title>
        <authorList>
            <person name="Han C."/>
            <person name="Gu W."/>
            <person name="Zhang X."/>
            <person name="Lapidus A."/>
            <person name="Nolan M."/>
            <person name="Copeland A."/>
            <person name="Lucas S."/>
            <person name="Glavina Del Rio T."/>
            <person name="Tice H."/>
            <person name="Cheng J."/>
            <person name="Tapia R."/>
            <person name="Goodwin L."/>
            <person name="Pitluck S."/>
            <person name="Pagani I."/>
            <person name="Ivanova N."/>
            <person name="Mavromatis K."/>
            <person name="Mikhailova N."/>
            <person name="Pati A."/>
            <person name="Chen A."/>
            <person name="Palaniappan K."/>
            <person name="Land M."/>
            <person name="Hauser L."/>
            <person name="Chang Y."/>
            <person name="Jeffries C."/>
            <person name="Schneider S."/>
            <person name="Rohde M."/>
            <person name="Goker M."/>
            <person name="Pukall R."/>
            <person name="Woyke T."/>
            <person name="Bristow J."/>
            <person name="Eisen J."/>
            <person name="Markowitz V."/>
            <person name="Hugenholtz P."/>
            <person name="Kyrpides N."/>
            <person name="Klenk H."/>
            <person name="Detter J."/>
        </authorList>
    </citation>
    <scope>NUCLEOTIDE SEQUENCE [LARGE SCALE GENOMIC DNA]</scope>
    <source>
        <strain evidence="8">ATCC 700841 / DSM 12885 / JCM 10246 / 7p75a</strain>
    </source>
</reference>
<dbReference type="PANTHER" id="PTHR43335:SF2">
    <property type="entry name" value="ABC TRANSPORTER, ATP-BINDING PROTEIN"/>
    <property type="match status" value="1"/>
</dbReference>
<dbReference type="AlphaFoldDB" id="E6SH03"/>
<dbReference type="InterPro" id="IPR017871">
    <property type="entry name" value="ABC_transporter-like_CS"/>
</dbReference>
<dbReference type="PROSITE" id="PS50893">
    <property type="entry name" value="ABC_TRANSPORTER_2"/>
    <property type="match status" value="1"/>
</dbReference>
<keyword evidence="8" id="KW-1185">Reference proteome</keyword>
<dbReference type="InterPro" id="IPR027417">
    <property type="entry name" value="P-loop_NTPase"/>
</dbReference>
<evidence type="ECO:0000313" key="8">
    <source>
        <dbReference type="Proteomes" id="UP000008915"/>
    </source>
</evidence>
<evidence type="ECO:0000256" key="1">
    <source>
        <dbReference type="ARBA" id="ARBA00005417"/>
    </source>
</evidence>
<dbReference type="KEGG" id="tmr:Tmar_0513"/>
<keyword evidence="4" id="KW-0067">ATP-binding</keyword>
<dbReference type="Proteomes" id="UP000008915">
    <property type="component" value="Chromosome"/>
</dbReference>
<sequence>MDGTGMAGRDRTGMAPWGTAAGTTATVTPDAAAAGTGMRLQLEGVTKIYGRRKVAVEDVSLTWGPGVLGLLGPNGAGKSTLLGILATLVEPTRGRVQIGPWALPHDQHAVRRHLGYLPQEGGWFPQLTVYETLDFAAIFKGIQDPAARRREIERRLEQVGLQDARHVRAGRLSGGMRRRLGIAMALLGDPLLILLDEPTAGLDPEERVRFRQLLGGLGRDRLVIFSTHVVEDIAATCEEVAVMAGGRLRWLGPPADLAACAAGLVWEVEGRAPEGAVVVSSRREGAATRSRVLAWHEPPGARPASPTVEDGYVSLLRGLAAGRAGRAAATPGGSGRLSQPAHLPAQASDRGCGSPDPASGHARDDVSDPASGRTPGPRPEGEGAGR</sequence>
<dbReference type="Pfam" id="PF00005">
    <property type="entry name" value="ABC_tran"/>
    <property type="match status" value="1"/>
</dbReference>
<evidence type="ECO:0000259" key="6">
    <source>
        <dbReference type="PROSITE" id="PS50893"/>
    </source>
</evidence>
<feature type="compositionally biased region" description="Low complexity" evidence="5">
    <location>
        <begin position="13"/>
        <end position="22"/>
    </location>
</feature>
<evidence type="ECO:0000256" key="5">
    <source>
        <dbReference type="SAM" id="MobiDB-lite"/>
    </source>
</evidence>
<dbReference type="SMART" id="SM00382">
    <property type="entry name" value="AAA"/>
    <property type="match status" value="1"/>
</dbReference>
<dbReference type="Gene3D" id="3.40.50.300">
    <property type="entry name" value="P-loop containing nucleotide triphosphate hydrolases"/>
    <property type="match status" value="1"/>
</dbReference>
<keyword evidence="2" id="KW-0813">Transport</keyword>
<dbReference type="STRING" id="644966.Tmar_0513"/>
<dbReference type="SUPFAM" id="SSF52540">
    <property type="entry name" value="P-loop containing nucleoside triphosphate hydrolases"/>
    <property type="match status" value="1"/>
</dbReference>
<dbReference type="EMBL" id="CP002344">
    <property type="protein sequence ID" value="ADU50634.1"/>
    <property type="molecule type" value="Genomic_DNA"/>
</dbReference>
<dbReference type="RefSeq" id="WP_013494939.1">
    <property type="nucleotide sequence ID" value="NC_014831.1"/>
</dbReference>
<reference evidence="7 8" key="1">
    <citation type="journal article" date="2010" name="Stand. Genomic Sci.">
        <title>Complete genome sequence of Thermaerobacter marianensis type strain (7p75a).</title>
        <authorList>
            <person name="Han C."/>
            <person name="Gu W."/>
            <person name="Zhang X."/>
            <person name="Lapidus A."/>
            <person name="Nolan M."/>
            <person name="Copeland A."/>
            <person name="Lucas S."/>
            <person name="Del Rio T.G."/>
            <person name="Tice H."/>
            <person name="Cheng J.F."/>
            <person name="Tapia R."/>
            <person name="Goodwin L."/>
            <person name="Pitluck S."/>
            <person name="Pagani I."/>
            <person name="Ivanova N."/>
            <person name="Mavromatis K."/>
            <person name="Mikhailova N."/>
            <person name="Pati A."/>
            <person name="Chen A."/>
            <person name="Palaniappan K."/>
            <person name="Land M."/>
            <person name="Hauser L."/>
            <person name="Chang Y.J."/>
            <person name="Jeffries C.D."/>
            <person name="Schneider S."/>
            <person name="Rohde M."/>
            <person name="Goker M."/>
            <person name="Pukall R."/>
            <person name="Woyke T."/>
            <person name="Bristow J."/>
            <person name="Eisen J.A."/>
            <person name="Markowitz V."/>
            <person name="Hugenholtz P."/>
            <person name="Kyrpides N.C."/>
            <person name="Klenk H.P."/>
            <person name="Detter J.C."/>
        </authorList>
    </citation>
    <scope>NUCLEOTIDE SEQUENCE [LARGE SCALE GENOMIC DNA]</scope>
    <source>
        <strain evidence="8">ATCC 700841 / DSM 12885 / JCM 10246 / 7p75a</strain>
    </source>
</reference>
<proteinExistence type="inferred from homology"/>
<organism evidence="7 8">
    <name type="scientific">Thermaerobacter marianensis (strain ATCC 700841 / DSM 12885 / JCM 10246 / 7p75a)</name>
    <dbReference type="NCBI Taxonomy" id="644966"/>
    <lineage>
        <taxon>Bacteria</taxon>
        <taxon>Bacillati</taxon>
        <taxon>Bacillota</taxon>
        <taxon>Clostridia</taxon>
        <taxon>Eubacteriales</taxon>
        <taxon>Clostridiales Family XVII. Incertae Sedis</taxon>
        <taxon>Thermaerobacter</taxon>
    </lineage>
</organism>
<comment type="similarity">
    <text evidence="1">Belongs to the ABC transporter superfamily.</text>
</comment>
<feature type="region of interest" description="Disordered" evidence="5">
    <location>
        <begin position="1"/>
        <end position="22"/>
    </location>
</feature>
<feature type="domain" description="ABC transporter" evidence="6">
    <location>
        <begin position="40"/>
        <end position="270"/>
    </location>
</feature>
<accession>E6SH03</accession>
<dbReference type="PANTHER" id="PTHR43335">
    <property type="entry name" value="ABC TRANSPORTER, ATP-BINDING PROTEIN"/>
    <property type="match status" value="1"/>
</dbReference>
<dbReference type="HOGENOM" id="CLU_000604_1_2_9"/>
<keyword evidence="3" id="KW-0547">Nucleotide-binding</keyword>
<evidence type="ECO:0000256" key="4">
    <source>
        <dbReference type="ARBA" id="ARBA00022840"/>
    </source>
</evidence>
<dbReference type="GO" id="GO:0016887">
    <property type="term" value="F:ATP hydrolysis activity"/>
    <property type="evidence" value="ECO:0007669"/>
    <property type="project" value="InterPro"/>
</dbReference>
<gene>
    <name evidence="7" type="ordered locus">Tmar_0513</name>
</gene>
<feature type="region of interest" description="Disordered" evidence="5">
    <location>
        <begin position="326"/>
        <end position="386"/>
    </location>
</feature>
<evidence type="ECO:0000256" key="3">
    <source>
        <dbReference type="ARBA" id="ARBA00022741"/>
    </source>
</evidence>
<dbReference type="eggNOG" id="COG1131">
    <property type="taxonomic scope" value="Bacteria"/>
</dbReference>
<evidence type="ECO:0000313" key="7">
    <source>
        <dbReference type="EMBL" id="ADU50634.1"/>
    </source>
</evidence>